<protein>
    <submittedName>
        <fullName evidence="6">Mak10 subunit, NatC N-terminal acetyltransferase-domain-containing protein</fullName>
    </submittedName>
</protein>
<dbReference type="Pfam" id="PF25789">
    <property type="entry name" value="TPR_NAA35"/>
    <property type="match status" value="1"/>
</dbReference>
<evidence type="ECO:0000256" key="1">
    <source>
        <dbReference type="ARBA" id="ARBA00004496"/>
    </source>
</evidence>
<sequence length="680" mass="78261">MEEGELIHLQSFTLFDAMGAIEIMDPRMDTGMVIEDSEPKRSPYEIQQALSPSQVIWIMDRLLACEMTWLSGHSLAQTVYTCIYFHHVRDLQNQPPPTSFESESIHQIMQVVLKAYILGSVKCCYHIWNEMVSGNIFEEEDFTTNLFGLSLHEDIMDIDVLNDILVALRMLERYMDSNKSEVLSALHQRLLLRQLFLQSLLYLNQPQCTHINSAQATLSKICQLLDDSTTKDTTTIFSSLELAQEVEGAFDPNIHRKLTSQAPPRSISLQTHQQSYQDFSLIAKRLESICSITKFPSVASLMNYFASFATAQPYADAFSRSKLNSLFYSDGCIFGTHLVIDLVKHSIFDHVQPPLSWFQPVNPDDSGLLAEAKSSLHKFLEQTVALPFVDFFKIQCHNRARQRRILCKVLGDWEIIQDEALYIDKKFQDVEVQNMRHFSLWVYSMKMKMMEQILLLGFELDLYGEGEYTAIYRYYWYLQSVFDQLHQDEEHNDGGGYGINSSKSRINDGVDEATLENRQAQAHYTQCLNNAKKSMAMGTFKLLLAVKKNGWWKQQQLRFDDPQTRFNHRLKPFVHLSLPPFPGFDWFKNTTTTDYVITDAADDFLAASKVLKLLVREPINVSATELCHDASQKVLLSMMKTCVTNNIAIQQLSQLDNSKDIEVTLAFKHHPWWLVVQLNK</sequence>
<keyword evidence="7" id="KW-1185">Reference proteome</keyword>
<comment type="similarity">
    <text evidence="2">Belongs to the MAK10 family.</text>
</comment>
<dbReference type="PANTHER" id="PTHR21373:SF0">
    <property type="entry name" value="N-ALPHA-ACETYLTRANSFERASE 35, NATC AUXILIARY SUBUNIT"/>
    <property type="match status" value="1"/>
</dbReference>
<proteinExistence type="inferred from homology"/>
<dbReference type="STRING" id="90262.A0A1X2IFL0"/>
<evidence type="ECO:0000259" key="5">
    <source>
        <dbReference type="Pfam" id="PF25789"/>
    </source>
</evidence>
<dbReference type="InterPro" id="IPR057983">
    <property type="entry name" value="NAA35-like_N"/>
</dbReference>
<evidence type="ECO:0000256" key="3">
    <source>
        <dbReference type="ARBA" id="ARBA00022490"/>
    </source>
</evidence>
<dbReference type="OrthoDB" id="269405at2759"/>
<gene>
    <name evidence="6" type="ORF">BCR42DRAFT_415573</name>
</gene>
<dbReference type="Pfam" id="PF04112">
    <property type="entry name" value="Mak10"/>
    <property type="match status" value="1"/>
</dbReference>
<comment type="subcellular location">
    <subcellularLocation>
        <location evidence="1">Cytoplasm</location>
    </subcellularLocation>
</comment>
<reference evidence="6 7" key="1">
    <citation type="submission" date="2016-07" db="EMBL/GenBank/DDBJ databases">
        <title>Pervasive Adenine N6-methylation of Active Genes in Fungi.</title>
        <authorList>
            <consortium name="DOE Joint Genome Institute"/>
            <person name="Mondo S.J."/>
            <person name="Dannebaum R.O."/>
            <person name="Kuo R.C."/>
            <person name="Labutti K."/>
            <person name="Haridas S."/>
            <person name="Kuo A."/>
            <person name="Salamov A."/>
            <person name="Ahrendt S.R."/>
            <person name="Lipzen A."/>
            <person name="Sullivan W."/>
            <person name="Andreopoulos W.B."/>
            <person name="Clum A."/>
            <person name="Lindquist E."/>
            <person name="Daum C."/>
            <person name="Ramamoorthy G.K."/>
            <person name="Gryganskyi A."/>
            <person name="Culley D."/>
            <person name="Magnuson J.K."/>
            <person name="James T.Y."/>
            <person name="O'Malley M.A."/>
            <person name="Stajich J.E."/>
            <person name="Spatafora J.W."/>
            <person name="Visel A."/>
            <person name="Grigoriev I.V."/>
        </authorList>
    </citation>
    <scope>NUCLEOTIDE SEQUENCE [LARGE SCALE GENOMIC DNA]</scope>
    <source>
        <strain evidence="6 7">NRRL 1336</strain>
    </source>
</reference>
<dbReference type="AlphaFoldDB" id="A0A1X2IFL0"/>
<evidence type="ECO:0000256" key="2">
    <source>
        <dbReference type="ARBA" id="ARBA00006289"/>
    </source>
</evidence>
<dbReference type="InterPro" id="IPR007244">
    <property type="entry name" value="Naa35_N"/>
</dbReference>
<feature type="domain" description="NAA35-like TPR repeats" evidence="5">
    <location>
        <begin position="289"/>
        <end position="675"/>
    </location>
</feature>
<evidence type="ECO:0000313" key="7">
    <source>
        <dbReference type="Proteomes" id="UP000193560"/>
    </source>
</evidence>
<keyword evidence="6" id="KW-0808">Transferase</keyword>
<evidence type="ECO:0000259" key="4">
    <source>
        <dbReference type="Pfam" id="PF04112"/>
    </source>
</evidence>
<comment type="caution">
    <text evidence="6">The sequence shown here is derived from an EMBL/GenBank/DDBJ whole genome shotgun (WGS) entry which is preliminary data.</text>
</comment>
<dbReference type="Proteomes" id="UP000193560">
    <property type="component" value="Unassembled WGS sequence"/>
</dbReference>
<organism evidence="6 7">
    <name type="scientific">Absidia repens</name>
    <dbReference type="NCBI Taxonomy" id="90262"/>
    <lineage>
        <taxon>Eukaryota</taxon>
        <taxon>Fungi</taxon>
        <taxon>Fungi incertae sedis</taxon>
        <taxon>Mucoromycota</taxon>
        <taxon>Mucoromycotina</taxon>
        <taxon>Mucoromycetes</taxon>
        <taxon>Mucorales</taxon>
        <taxon>Cunninghamellaceae</taxon>
        <taxon>Absidia</taxon>
    </lineage>
</organism>
<accession>A0A1X2IFL0</accession>
<name>A0A1X2IFL0_9FUNG</name>
<dbReference type="GO" id="GO:0031417">
    <property type="term" value="C:NatC complex"/>
    <property type="evidence" value="ECO:0007669"/>
    <property type="project" value="InterPro"/>
</dbReference>
<evidence type="ECO:0000313" key="6">
    <source>
        <dbReference type="EMBL" id="ORZ15619.1"/>
    </source>
</evidence>
<dbReference type="InterPro" id="IPR057982">
    <property type="entry name" value="TPR_NAA35"/>
</dbReference>
<keyword evidence="3" id="KW-0963">Cytoplasm</keyword>
<dbReference type="PANTHER" id="PTHR21373">
    <property type="entry name" value="GLUCOSE REPRESSIBLE PROTEIN MAK10"/>
    <property type="match status" value="1"/>
</dbReference>
<feature type="domain" description="NAA35-like N-terminal" evidence="4">
    <location>
        <begin position="3"/>
        <end position="157"/>
    </location>
</feature>
<dbReference type="GO" id="GO:0016740">
    <property type="term" value="F:transferase activity"/>
    <property type="evidence" value="ECO:0007669"/>
    <property type="project" value="UniProtKB-KW"/>
</dbReference>
<dbReference type="EMBL" id="MCGE01000012">
    <property type="protein sequence ID" value="ORZ15619.1"/>
    <property type="molecule type" value="Genomic_DNA"/>
</dbReference>